<feature type="transmembrane region" description="Helical" evidence="1">
    <location>
        <begin position="108"/>
        <end position="129"/>
    </location>
</feature>
<keyword evidence="1" id="KW-1133">Transmembrane helix</keyword>
<feature type="domain" description="DUF7789" evidence="2">
    <location>
        <begin position="171"/>
        <end position="296"/>
    </location>
</feature>
<feature type="transmembrane region" description="Helical" evidence="1">
    <location>
        <begin position="216"/>
        <end position="237"/>
    </location>
</feature>
<feature type="transmembrane region" description="Helical" evidence="1">
    <location>
        <begin position="47"/>
        <end position="66"/>
    </location>
</feature>
<keyword evidence="4" id="KW-1185">Reference proteome</keyword>
<feature type="transmembrane region" description="Helical" evidence="1">
    <location>
        <begin position="135"/>
        <end position="157"/>
    </location>
</feature>
<dbReference type="Proteomes" id="UP001497497">
    <property type="component" value="Unassembled WGS sequence"/>
</dbReference>
<reference evidence="3 4" key="1">
    <citation type="submission" date="2024-04" db="EMBL/GenBank/DDBJ databases">
        <authorList>
            <consortium name="Genoscope - CEA"/>
            <person name="William W."/>
        </authorList>
    </citation>
    <scope>NUCLEOTIDE SEQUENCE [LARGE SCALE GENOMIC DNA]</scope>
</reference>
<dbReference type="PANTHER" id="PTHR39299:SF1">
    <property type="entry name" value="TRANSMEMBRANE PROTEIN"/>
    <property type="match status" value="1"/>
</dbReference>
<comment type="caution">
    <text evidence="3">The sequence shown here is derived from an EMBL/GenBank/DDBJ whole genome shotgun (WGS) entry which is preliminary data.</text>
</comment>
<feature type="transmembrane region" description="Helical" evidence="1">
    <location>
        <begin position="276"/>
        <end position="302"/>
    </location>
</feature>
<dbReference type="InterPro" id="IPR056691">
    <property type="entry name" value="DUF7789"/>
</dbReference>
<name>A0AAV2HB68_LYMST</name>
<dbReference type="Pfam" id="PF25044">
    <property type="entry name" value="DUF7789"/>
    <property type="match status" value="2"/>
</dbReference>
<organism evidence="3 4">
    <name type="scientific">Lymnaea stagnalis</name>
    <name type="common">Great pond snail</name>
    <name type="synonym">Helix stagnalis</name>
    <dbReference type="NCBI Taxonomy" id="6523"/>
    <lineage>
        <taxon>Eukaryota</taxon>
        <taxon>Metazoa</taxon>
        <taxon>Spiralia</taxon>
        <taxon>Lophotrochozoa</taxon>
        <taxon>Mollusca</taxon>
        <taxon>Gastropoda</taxon>
        <taxon>Heterobranchia</taxon>
        <taxon>Euthyneura</taxon>
        <taxon>Panpulmonata</taxon>
        <taxon>Hygrophila</taxon>
        <taxon>Lymnaeoidea</taxon>
        <taxon>Lymnaeidae</taxon>
        <taxon>Lymnaea</taxon>
    </lineage>
</organism>
<accession>A0AAV2HB68</accession>
<keyword evidence="1" id="KW-0472">Membrane</keyword>
<feature type="transmembrane region" description="Helical" evidence="1">
    <location>
        <begin position="243"/>
        <end position="264"/>
    </location>
</feature>
<dbReference type="EMBL" id="CAXITT010000045">
    <property type="protein sequence ID" value="CAL1529266.1"/>
    <property type="molecule type" value="Genomic_DNA"/>
</dbReference>
<evidence type="ECO:0000256" key="1">
    <source>
        <dbReference type="SAM" id="Phobius"/>
    </source>
</evidence>
<feature type="domain" description="DUF7789" evidence="2">
    <location>
        <begin position="33"/>
        <end position="151"/>
    </location>
</feature>
<evidence type="ECO:0000259" key="2">
    <source>
        <dbReference type="Pfam" id="PF25044"/>
    </source>
</evidence>
<dbReference type="AlphaFoldDB" id="A0AAV2HB68"/>
<evidence type="ECO:0000313" key="3">
    <source>
        <dbReference type="EMBL" id="CAL1529266.1"/>
    </source>
</evidence>
<sequence length="341" mass="37762">MITMEGTVDTAPTLTFSDMGLPPVTKQPVNTPFGKIQSCKDLTKLEVTFLFLMLISIITATGFTINRLSTVEKGHPDITFGILLLVNAVFSVWFLLEGIFRERPSEILILTIAIDTVMVYLICNFAMGTQNEIKLARLVIACISAPVLTVIGLGFIARKYFLSKHLIFRTVGASSDLQATYRNLLYFEDGLKLDFQLGISLVVLVMDGKEIETHEIIILILGVLVKLTWFILGHTMFWRELKVGAYIFWALSPIEIGYIIFKIYDVTLYFSDAKGLATATIVCIIGAIIARVLVIIGSAFVYKGFGKGLKEKSQVLLPGEQKLKKETNESTIEASNVNSSA</sequence>
<evidence type="ECO:0000313" key="4">
    <source>
        <dbReference type="Proteomes" id="UP001497497"/>
    </source>
</evidence>
<keyword evidence="1" id="KW-0812">Transmembrane</keyword>
<feature type="transmembrane region" description="Helical" evidence="1">
    <location>
        <begin position="78"/>
        <end position="96"/>
    </location>
</feature>
<protein>
    <recommendedName>
        <fullName evidence="2">DUF7789 domain-containing protein</fullName>
    </recommendedName>
</protein>
<proteinExistence type="predicted"/>
<gene>
    <name evidence="3" type="ORF">GSLYS_00003421001</name>
</gene>
<dbReference type="PANTHER" id="PTHR39299">
    <property type="entry name" value="TRANSMEMBRANE PROTEIN"/>
    <property type="match status" value="1"/>
</dbReference>